<proteinExistence type="predicted"/>
<protein>
    <submittedName>
        <fullName evidence="1">Uncharacterized protein</fullName>
    </submittedName>
</protein>
<accession>A0A941W4J6</accession>
<organism evidence="1 2">
    <name type="scientific">Candidatus Scalindua arabica</name>
    <dbReference type="NCBI Taxonomy" id="1127984"/>
    <lineage>
        <taxon>Bacteria</taxon>
        <taxon>Pseudomonadati</taxon>
        <taxon>Planctomycetota</taxon>
        <taxon>Candidatus Brocadiia</taxon>
        <taxon>Candidatus Brocadiales</taxon>
        <taxon>Candidatus Scalinduaceae</taxon>
        <taxon>Candidatus Scalindua</taxon>
    </lineage>
</organism>
<dbReference type="AlphaFoldDB" id="A0A941W4J6"/>
<dbReference type="EMBL" id="JAANXD010000091">
    <property type="protein sequence ID" value="MBS1259399.1"/>
    <property type="molecule type" value="Genomic_DNA"/>
</dbReference>
<evidence type="ECO:0000313" key="2">
    <source>
        <dbReference type="Proteomes" id="UP000722750"/>
    </source>
</evidence>
<comment type="caution">
    <text evidence="1">The sequence shown here is derived from an EMBL/GenBank/DDBJ whole genome shotgun (WGS) entry which is preliminary data.</text>
</comment>
<dbReference type="Proteomes" id="UP000722750">
    <property type="component" value="Unassembled WGS sequence"/>
</dbReference>
<sequence>MIHYNCDMCGKSLVPEEDDRYVVKIEIYAASDSMEIDDDEYLIDDFEEDDDEEEVEEDVDNLDAEEIDGVEYKTFRYDLCSKCHSRYMQDPLSINSIRRGRFSEN</sequence>
<evidence type="ECO:0000313" key="1">
    <source>
        <dbReference type="EMBL" id="MBS1259399.1"/>
    </source>
</evidence>
<name>A0A941W4J6_9BACT</name>
<reference evidence="1" key="1">
    <citation type="journal article" date="2021" name="ISME J.">
        <title>Fine-scale metabolic discontinuity in a stratified prokaryote microbiome of a Red Sea deep halocline.</title>
        <authorList>
            <person name="Michoud G."/>
            <person name="Ngugi D.K."/>
            <person name="Barozzi A."/>
            <person name="Merlino G."/>
            <person name="Calleja M.L."/>
            <person name="Delgado-Huertas A."/>
            <person name="Moran X.A.G."/>
            <person name="Daffonchio D."/>
        </authorList>
    </citation>
    <scope>NUCLEOTIDE SEQUENCE</scope>
    <source>
        <strain evidence="1">SuakinDeep_MAG55_1</strain>
    </source>
</reference>
<gene>
    <name evidence="1" type="ORF">MAG551_02469</name>
</gene>